<evidence type="ECO:0000256" key="3">
    <source>
        <dbReference type="ARBA" id="ARBA00022630"/>
    </source>
</evidence>
<organism evidence="8 9">
    <name type="scientific">Hufsiella ginkgonis</name>
    <dbReference type="NCBI Taxonomy" id="2695274"/>
    <lineage>
        <taxon>Bacteria</taxon>
        <taxon>Pseudomonadati</taxon>
        <taxon>Bacteroidota</taxon>
        <taxon>Sphingobacteriia</taxon>
        <taxon>Sphingobacteriales</taxon>
        <taxon>Sphingobacteriaceae</taxon>
        <taxon>Hufsiella</taxon>
    </lineage>
</organism>
<dbReference type="InterPro" id="IPR029479">
    <property type="entry name" value="Nitroreductase"/>
</dbReference>
<evidence type="ECO:0000256" key="5">
    <source>
        <dbReference type="ARBA" id="ARBA00022857"/>
    </source>
</evidence>
<dbReference type="PANTHER" id="PTHR43673:SF2">
    <property type="entry name" value="NITROREDUCTASE"/>
    <property type="match status" value="1"/>
</dbReference>
<dbReference type="Proteomes" id="UP000451233">
    <property type="component" value="Unassembled WGS sequence"/>
</dbReference>
<comment type="similarity">
    <text evidence="2">Belongs to the nitroreductase family.</text>
</comment>
<feature type="domain" description="Nitroreductase" evidence="7">
    <location>
        <begin position="9"/>
        <end position="183"/>
    </location>
</feature>
<dbReference type="InterPro" id="IPR033878">
    <property type="entry name" value="NfsB-like"/>
</dbReference>
<evidence type="ECO:0000313" key="9">
    <source>
        <dbReference type="Proteomes" id="UP000451233"/>
    </source>
</evidence>
<evidence type="ECO:0000259" key="7">
    <source>
        <dbReference type="Pfam" id="PF00881"/>
    </source>
</evidence>
<dbReference type="InterPro" id="IPR000415">
    <property type="entry name" value="Nitroreductase-like"/>
</dbReference>
<dbReference type="AlphaFoldDB" id="A0A7K1XUV3"/>
<sequence>MDILSLLNWRHASKRMNGAKVPAEKVDTILESIRLSASSMGLQPYKVLVISNPELLEKIRPLANNQPQITEASHLLIFAAWSKVTEERVQAYISNMAAVRKVPESSFDVLKGYGLHYASQSAEQNFNWTSRQAYIALGTAMVAAASLEVDSTPMEGFNGAAVDELLGLEELGLRSVAFLTLGYRDTANDWLASLPKVRTPKHELFIEDGQLVY</sequence>
<comment type="caution">
    <text evidence="8">The sequence shown here is derived from an EMBL/GenBank/DDBJ whole genome shotgun (WGS) entry which is preliminary data.</text>
</comment>
<protein>
    <submittedName>
        <fullName evidence="8">NAD(P)H-dependent oxidoreductase</fullName>
    </submittedName>
</protein>
<dbReference type="Gene3D" id="3.40.109.10">
    <property type="entry name" value="NADH Oxidase"/>
    <property type="match status" value="1"/>
</dbReference>
<proteinExistence type="inferred from homology"/>
<gene>
    <name evidence="8" type="ORF">GS398_05590</name>
</gene>
<dbReference type="RefSeq" id="WP_160905713.1">
    <property type="nucleotide sequence ID" value="NZ_WVHS01000001.1"/>
</dbReference>
<evidence type="ECO:0000313" key="8">
    <source>
        <dbReference type="EMBL" id="MXV14762.1"/>
    </source>
</evidence>
<dbReference type="EMBL" id="WVHS01000001">
    <property type="protein sequence ID" value="MXV14762.1"/>
    <property type="molecule type" value="Genomic_DNA"/>
</dbReference>
<name>A0A7K1XUV3_9SPHI</name>
<dbReference type="CDD" id="cd02149">
    <property type="entry name" value="NfsB-like"/>
    <property type="match status" value="1"/>
</dbReference>
<keyword evidence="4" id="KW-0288">FMN</keyword>
<keyword evidence="9" id="KW-1185">Reference proteome</keyword>
<dbReference type="Pfam" id="PF00881">
    <property type="entry name" value="Nitroreductase"/>
    <property type="match status" value="1"/>
</dbReference>
<evidence type="ECO:0000256" key="2">
    <source>
        <dbReference type="ARBA" id="ARBA00007118"/>
    </source>
</evidence>
<dbReference type="GO" id="GO:0016491">
    <property type="term" value="F:oxidoreductase activity"/>
    <property type="evidence" value="ECO:0007669"/>
    <property type="project" value="UniProtKB-KW"/>
</dbReference>
<evidence type="ECO:0000256" key="4">
    <source>
        <dbReference type="ARBA" id="ARBA00022643"/>
    </source>
</evidence>
<keyword evidence="3" id="KW-0285">Flavoprotein</keyword>
<comment type="cofactor">
    <cofactor evidence="1">
        <name>FMN</name>
        <dbReference type="ChEBI" id="CHEBI:58210"/>
    </cofactor>
</comment>
<evidence type="ECO:0000256" key="1">
    <source>
        <dbReference type="ARBA" id="ARBA00001917"/>
    </source>
</evidence>
<evidence type="ECO:0000256" key="6">
    <source>
        <dbReference type="ARBA" id="ARBA00023002"/>
    </source>
</evidence>
<dbReference type="SUPFAM" id="SSF55469">
    <property type="entry name" value="FMN-dependent nitroreductase-like"/>
    <property type="match status" value="1"/>
</dbReference>
<reference evidence="8 9" key="1">
    <citation type="submission" date="2019-11" db="EMBL/GenBank/DDBJ databases">
        <title>Pedobacter sp. HMF7056 Genome sequencing and assembly.</title>
        <authorList>
            <person name="Kang H."/>
            <person name="Kim H."/>
            <person name="Joh K."/>
        </authorList>
    </citation>
    <scope>NUCLEOTIDE SEQUENCE [LARGE SCALE GENOMIC DNA]</scope>
    <source>
        <strain evidence="8 9">HMF7056</strain>
    </source>
</reference>
<dbReference type="PANTHER" id="PTHR43673">
    <property type="entry name" value="NAD(P)H NITROREDUCTASE YDGI-RELATED"/>
    <property type="match status" value="1"/>
</dbReference>
<keyword evidence="5" id="KW-0521">NADP</keyword>
<accession>A0A7K1XUV3</accession>
<keyword evidence="6" id="KW-0560">Oxidoreductase</keyword>